<evidence type="ECO:0000256" key="6">
    <source>
        <dbReference type="ARBA" id="ARBA00023012"/>
    </source>
</evidence>
<evidence type="ECO:0000259" key="9">
    <source>
        <dbReference type="PROSITE" id="PS50113"/>
    </source>
</evidence>
<dbReference type="AlphaFoldDB" id="A0A1M5MKR0"/>
<dbReference type="SMART" id="SM00091">
    <property type="entry name" value="PAS"/>
    <property type="match status" value="2"/>
</dbReference>
<proteinExistence type="predicted"/>
<dbReference type="Gene3D" id="3.30.450.20">
    <property type="entry name" value="PAS domain"/>
    <property type="match status" value="2"/>
</dbReference>
<dbReference type="InterPro" id="IPR035965">
    <property type="entry name" value="PAS-like_dom_sf"/>
</dbReference>
<dbReference type="Gene3D" id="1.10.287.130">
    <property type="match status" value="1"/>
</dbReference>
<dbReference type="RefSeq" id="WP_073132880.1">
    <property type="nucleotide sequence ID" value="NZ_FQWQ01000001.1"/>
</dbReference>
<dbReference type="SMART" id="SM00388">
    <property type="entry name" value="HisKA"/>
    <property type="match status" value="1"/>
</dbReference>
<dbReference type="PANTHER" id="PTHR43711">
    <property type="entry name" value="TWO-COMPONENT HISTIDINE KINASE"/>
    <property type="match status" value="1"/>
</dbReference>
<keyword evidence="5" id="KW-0418">Kinase</keyword>
<dbReference type="STRING" id="947013.SAMN04488109_1779"/>
<dbReference type="Proteomes" id="UP000184212">
    <property type="component" value="Unassembled WGS sequence"/>
</dbReference>
<feature type="domain" description="PAC" evidence="9">
    <location>
        <begin position="201"/>
        <end position="253"/>
    </location>
</feature>
<dbReference type="SMART" id="SM00086">
    <property type="entry name" value="PAC"/>
    <property type="match status" value="1"/>
</dbReference>
<reference evidence="10 11" key="1">
    <citation type="submission" date="2016-11" db="EMBL/GenBank/DDBJ databases">
        <authorList>
            <person name="Jaros S."/>
            <person name="Januszkiewicz K."/>
            <person name="Wedrychowicz H."/>
        </authorList>
    </citation>
    <scope>NUCLEOTIDE SEQUENCE [LARGE SCALE GENOMIC DNA]</scope>
    <source>
        <strain evidence="10 11">DSM 24574</strain>
    </source>
</reference>
<dbReference type="CDD" id="cd00075">
    <property type="entry name" value="HATPase"/>
    <property type="match status" value="1"/>
</dbReference>
<dbReference type="PANTHER" id="PTHR43711:SF26">
    <property type="entry name" value="SENSOR HISTIDINE KINASE RCSC"/>
    <property type="match status" value="1"/>
</dbReference>
<evidence type="ECO:0000256" key="2">
    <source>
        <dbReference type="ARBA" id="ARBA00012438"/>
    </source>
</evidence>
<accession>A0A1M5MKR0</accession>
<dbReference type="InterPro" id="IPR001610">
    <property type="entry name" value="PAC"/>
</dbReference>
<dbReference type="Pfam" id="PF13426">
    <property type="entry name" value="PAS_9"/>
    <property type="match status" value="1"/>
</dbReference>
<comment type="catalytic activity">
    <reaction evidence="1">
        <text>ATP + protein L-histidine = ADP + protein N-phospho-L-histidine.</text>
        <dbReference type="EC" id="2.7.13.3"/>
    </reaction>
</comment>
<dbReference type="InterPro" id="IPR036890">
    <property type="entry name" value="HATPase_C_sf"/>
</dbReference>
<keyword evidence="11" id="KW-1185">Reference proteome</keyword>
<dbReference type="Gene3D" id="3.30.565.10">
    <property type="entry name" value="Histidine kinase-like ATPase, C-terminal domain"/>
    <property type="match status" value="1"/>
</dbReference>
<dbReference type="Pfam" id="PF00989">
    <property type="entry name" value="PAS"/>
    <property type="match status" value="1"/>
</dbReference>
<keyword evidence="4" id="KW-0808">Transferase</keyword>
<dbReference type="InterPro" id="IPR003594">
    <property type="entry name" value="HATPase_dom"/>
</dbReference>
<dbReference type="SUPFAM" id="SSF47384">
    <property type="entry name" value="Homodimeric domain of signal transducing histidine kinase"/>
    <property type="match status" value="1"/>
</dbReference>
<dbReference type="NCBIfam" id="TIGR00229">
    <property type="entry name" value="sensory_box"/>
    <property type="match status" value="1"/>
</dbReference>
<dbReference type="GO" id="GO:0006355">
    <property type="term" value="P:regulation of DNA-templated transcription"/>
    <property type="evidence" value="ECO:0007669"/>
    <property type="project" value="InterPro"/>
</dbReference>
<dbReference type="CDD" id="cd00130">
    <property type="entry name" value="PAS"/>
    <property type="match status" value="2"/>
</dbReference>
<dbReference type="PRINTS" id="PR00344">
    <property type="entry name" value="BCTRLSENSOR"/>
</dbReference>
<dbReference type="EMBL" id="FQWQ01000001">
    <property type="protein sequence ID" value="SHG77499.1"/>
    <property type="molecule type" value="Genomic_DNA"/>
</dbReference>
<dbReference type="SUPFAM" id="SSF55874">
    <property type="entry name" value="ATPase domain of HSP90 chaperone/DNA topoisomerase II/histidine kinase"/>
    <property type="match status" value="1"/>
</dbReference>
<dbReference type="PROSITE" id="PS50113">
    <property type="entry name" value="PAC"/>
    <property type="match status" value="1"/>
</dbReference>
<evidence type="ECO:0000313" key="10">
    <source>
        <dbReference type="EMBL" id="SHG77499.1"/>
    </source>
</evidence>
<dbReference type="SUPFAM" id="SSF55785">
    <property type="entry name" value="PYP-like sensor domain (PAS domain)"/>
    <property type="match status" value="2"/>
</dbReference>
<evidence type="ECO:0000313" key="11">
    <source>
        <dbReference type="Proteomes" id="UP000184212"/>
    </source>
</evidence>
<dbReference type="GO" id="GO:0000155">
    <property type="term" value="F:phosphorelay sensor kinase activity"/>
    <property type="evidence" value="ECO:0007669"/>
    <property type="project" value="InterPro"/>
</dbReference>
<dbReference type="InterPro" id="IPR004358">
    <property type="entry name" value="Sig_transdc_His_kin-like_C"/>
</dbReference>
<dbReference type="InterPro" id="IPR000014">
    <property type="entry name" value="PAS"/>
</dbReference>
<dbReference type="OrthoDB" id="905895at2"/>
<feature type="domain" description="Histidine kinase" evidence="7">
    <location>
        <begin position="282"/>
        <end position="496"/>
    </location>
</feature>
<dbReference type="SMART" id="SM00387">
    <property type="entry name" value="HATPase_c"/>
    <property type="match status" value="1"/>
</dbReference>
<evidence type="ECO:0000256" key="3">
    <source>
        <dbReference type="ARBA" id="ARBA00022553"/>
    </source>
</evidence>
<dbReference type="FunFam" id="3.30.565.10:FF:000006">
    <property type="entry name" value="Sensor histidine kinase WalK"/>
    <property type="match status" value="1"/>
</dbReference>
<gene>
    <name evidence="10" type="ORF">SAMN04488109_1779</name>
</gene>
<dbReference type="PROSITE" id="PS50109">
    <property type="entry name" value="HIS_KIN"/>
    <property type="match status" value="1"/>
</dbReference>
<dbReference type="CDD" id="cd00082">
    <property type="entry name" value="HisKA"/>
    <property type="match status" value="1"/>
</dbReference>
<protein>
    <recommendedName>
        <fullName evidence="2">histidine kinase</fullName>
        <ecNumber evidence="2">2.7.13.3</ecNumber>
    </recommendedName>
</protein>
<dbReference type="PROSITE" id="PS50112">
    <property type="entry name" value="PAS"/>
    <property type="match status" value="1"/>
</dbReference>
<dbReference type="InterPro" id="IPR005467">
    <property type="entry name" value="His_kinase_dom"/>
</dbReference>
<dbReference type="EC" id="2.7.13.3" evidence="2"/>
<dbReference type="InterPro" id="IPR003661">
    <property type="entry name" value="HisK_dim/P_dom"/>
</dbReference>
<dbReference type="InterPro" id="IPR013767">
    <property type="entry name" value="PAS_fold"/>
</dbReference>
<organism evidence="10 11">
    <name type="scientific">Chryseolinea serpens</name>
    <dbReference type="NCBI Taxonomy" id="947013"/>
    <lineage>
        <taxon>Bacteria</taxon>
        <taxon>Pseudomonadati</taxon>
        <taxon>Bacteroidota</taxon>
        <taxon>Cytophagia</taxon>
        <taxon>Cytophagales</taxon>
        <taxon>Fulvivirgaceae</taxon>
        <taxon>Chryseolinea</taxon>
    </lineage>
</organism>
<evidence type="ECO:0000256" key="5">
    <source>
        <dbReference type="ARBA" id="ARBA00022777"/>
    </source>
</evidence>
<dbReference type="InterPro" id="IPR000700">
    <property type="entry name" value="PAS-assoc_C"/>
</dbReference>
<dbReference type="Pfam" id="PF00512">
    <property type="entry name" value="HisKA"/>
    <property type="match status" value="1"/>
</dbReference>
<dbReference type="InterPro" id="IPR050736">
    <property type="entry name" value="Sensor_HK_Regulatory"/>
</dbReference>
<evidence type="ECO:0000256" key="1">
    <source>
        <dbReference type="ARBA" id="ARBA00000085"/>
    </source>
</evidence>
<feature type="domain" description="PAS" evidence="8">
    <location>
        <begin position="128"/>
        <end position="188"/>
    </location>
</feature>
<keyword evidence="3" id="KW-0597">Phosphoprotein</keyword>
<evidence type="ECO:0000259" key="7">
    <source>
        <dbReference type="PROSITE" id="PS50109"/>
    </source>
</evidence>
<sequence>MNFLNFSAFDYFADPIIILNAGGRVEFFNKQAIRFSNMFHRAVETGTSFADLISIGRNETVHDILQQITFDRRSRVHELEHHDGKGKVYNLEITYNPIVGETGQLEHIYLTIRETSTERIFQKRATQLVQDLSTLIEKANAVIFGIDSREYITEWNAECSRITGLGKGDVLAKKTDVILEGLFLERFHSLLQDVLHQRPTGNIEFQLRTKTGSPVVVLLNATPRTNASGGLIGILFVGHDITELYQYRQSLEQMVRDKTTKLKMSLEKERELVDIKNRFVSLASHEFRIPLSNIISSVNFIKANSHLDEDALKKTTTIEHQVGHMRTLIEDLLTLGKADAHKLKASHQKIDLMLFLKGIITEVVVNAHHSHQVKVEAPDAGIEIESDEKLLRNIFINLLSNAIKFSPGKSAIFLRVNWTGPFVEITVTDEGIGISEPDLLKIFEPFNRGSNATAIKGTGLGLSIAKKAVDTLGGSLEIQSALQKGTTITVKLNSQILQAHE</sequence>
<dbReference type="Pfam" id="PF02518">
    <property type="entry name" value="HATPase_c"/>
    <property type="match status" value="1"/>
</dbReference>
<evidence type="ECO:0000259" key="8">
    <source>
        <dbReference type="PROSITE" id="PS50112"/>
    </source>
</evidence>
<evidence type="ECO:0000256" key="4">
    <source>
        <dbReference type="ARBA" id="ARBA00022679"/>
    </source>
</evidence>
<dbReference type="InterPro" id="IPR036097">
    <property type="entry name" value="HisK_dim/P_sf"/>
</dbReference>
<name>A0A1M5MKR0_9BACT</name>
<keyword evidence="6" id="KW-0902">Two-component regulatory system</keyword>